<keyword evidence="4 11" id="KW-0328">Glycosyltransferase</keyword>
<organism evidence="15 16">
    <name type="scientific">Clavelina lepadiformis</name>
    <name type="common">Light-bulb sea squirt</name>
    <name type="synonym">Ascidia lepadiformis</name>
    <dbReference type="NCBI Taxonomy" id="159417"/>
    <lineage>
        <taxon>Eukaryota</taxon>
        <taxon>Metazoa</taxon>
        <taxon>Chordata</taxon>
        <taxon>Tunicata</taxon>
        <taxon>Ascidiacea</taxon>
        <taxon>Aplousobranchia</taxon>
        <taxon>Clavelinidae</taxon>
        <taxon>Clavelina</taxon>
    </lineage>
</organism>
<sequence length="494" mass="57801">MKHSREWLLFMAGLITSFGCILLWTGFAMIPVPHQIGPNMQGFEKAMQNREKVTQSKINIKLTNEVLSKTRLAVERDADLIKTKHRTYNSRTNSSSKGNRSSHKKANSYQNASKFYNNVKKNTGTKNATNGVLSAKHSSRMVFNASKKLICSILVWVDNEKRMDEEWPAEGLELPGKCQITYRHKALHTADIVVIHQRNLNGTLPWKHTRYDHQIFVWWSDQNPWYIKYISNQSLTEYNNFFNWTMTYRRDSDVYFPLWRKSSLYSNLAGGRDNVRNVIDKKTKSAVWILNNCKQSIANKQRMRLAVQLVQGKLKVDFIGNCFFYKNKRLERGEIFKYRFYLSFDDSFNCADYINHEFWLSLRSGIVPVVFGPSLEDVVNVAPYNSFIHVSQFASPVQLARYLLHLENNVTAYRQYFRWRELHSLDIDDEMIKLKYPKVRLVPHDTASGWSRLCEKFRVTEAKQRSFVVKSLAEFVFESENADCMKTKNKKPNV</sequence>
<feature type="transmembrane region" description="Helical" evidence="11">
    <location>
        <begin position="7"/>
        <end position="30"/>
    </location>
</feature>
<dbReference type="InterPro" id="IPR031481">
    <property type="entry name" value="Glyco_tran_10_N"/>
</dbReference>
<gene>
    <name evidence="15" type="ORF">CVLEPA_LOCUS25954</name>
</gene>
<keyword evidence="16" id="KW-1185">Reference proteome</keyword>
<keyword evidence="5 11" id="KW-0808">Transferase</keyword>
<evidence type="ECO:0000256" key="2">
    <source>
        <dbReference type="ARBA" id="ARBA00004922"/>
    </source>
</evidence>
<keyword evidence="9 11" id="KW-0472">Membrane</keyword>
<accession>A0ABP0GLW0</accession>
<evidence type="ECO:0000256" key="7">
    <source>
        <dbReference type="ARBA" id="ARBA00022968"/>
    </source>
</evidence>
<protein>
    <recommendedName>
        <fullName evidence="11">Fucosyltransferase</fullName>
        <ecNumber evidence="11">2.4.1.-</ecNumber>
    </recommendedName>
</protein>
<dbReference type="InterPro" id="IPR038577">
    <property type="entry name" value="GT10-like_C_sf"/>
</dbReference>
<evidence type="ECO:0000256" key="5">
    <source>
        <dbReference type="ARBA" id="ARBA00022679"/>
    </source>
</evidence>
<comment type="pathway">
    <text evidence="2">Protein modification; protein glycosylation.</text>
</comment>
<comment type="subcellular location">
    <subcellularLocation>
        <location evidence="11">Golgi apparatus</location>
        <location evidence="11">Golgi stack membrane</location>
        <topology evidence="11">Single-pass type II membrane protein</topology>
    </subcellularLocation>
    <subcellularLocation>
        <location evidence="1">Membrane</location>
        <topology evidence="1">Single-pass membrane protein</topology>
    </subcellularLocation>
</comment>
<evidence type="ECO:0000256" key="8">
    <source>
        <dbReference type="ARBA" id="ARBA00022989"/>
    </source>
</evidence>
<dbReference type="Pfam" id="PF00852">
    <property type="entry name" value="Glyco_transf_10"/>
    <property type="match status" value="1"/>
</dbReference>
<feature type="region of interest" description="Disordered" evidence="12">
    <location>
        <begin position="83"/>
        <end position="110"/>
    </location>
</feature>
<keyword evidence="11" id="KW-0333">Golgi apparatus</keyword>
<dbReference type="PANTHER" id="PTHR11929">
    <property type="entry name" value="ALPHA- 1,3 -FUCOSYLTRANSFERASE"/>
    <property type="match status" value="1"/>
</dbReference>
<evidence type="ECO:0000256" key="9">
    <source>
        <dbReference type="ARBA" id="ARBA00023136"/>
    </source>
</evidence>
<evidence type="ECO:0000256" key="12">
    <source>
        <dbReference type="SAM" id="MobiDB-lite"/>
    </source>
</evidence>
<evidence type="ECO:0000256" key="10">
    <source>
        <dbReference type="ARBA" id="ARBA00023180"/>
    </source>
</evidence>
<dbReference type="PANTHER" id="PTHR11929:SF145">
    <property type="entry name" value="ALPHA-(1,3)-FUCOSYLTRANSFERASE FUT-1"/>
    <property type="match status" value="1"/>
</dbReference>
<dbReference type="Gene3D" id="3.40.50.11660">
    <property type="entry name" value="Glycosyl transferase family 10, C-terminal domain"/>
    <property type="match status" value="1"/>
</dbReference>
<keyword evidence="7" id="KW-0735">Signal-anchor</keyword>
<evidence type="ECO:0000256" key="3">
    <source>
        <dbReference type="ARBA" id="ARBA00008919"/>
    </source>
</evidence>
<dbReference type="PROSITE" id="PS51257">
    <property type="entry name" value="PROKAR_LIPOPROTEIN"/>
    <property type="match status" value="1"/>
</dbReference>
<proteinExistence type="inferred from homology"/>
<evidence type="ECO:0000256" key="6">
    <source>
        <dbReference type="ARBA" id="ARBA00022692"/>
    </source>
</evidence>
<evidence type="ECO:0000313" key="15">
    <source>
        <dbReference type="EMBL" id="CAK8692707.1"/>
    </source>
</evidence>
<dbReference type="Pfam" id="PF17039">
    <property type="entry name" value="Glyco_tran_10_N"/>
    <property type="match status" value="1"/>
</dbReference>
<keyword evidence="6 11" id="KW-0812">Transmembrane</keyword>
<comment type="similarity">
    <text evidence="3 11">Belongs to the glycosyltransferase 10 family.</text>
</comment>
<dbReference type="EMBL" id="CAWYQH010000130">
    <property type="protein sequence ID" value="CAK8692707.1"/>
    <property type="molecule type" value="Genomic_DNA"/>
</dbReference>
<evidence type="ECO:0000259" key="13">
    <source>
        <dbReference type="Pfam" id="PF00852"/>
    </source>
</evidence>
<evidence type="ECO:0000256" key="11">
    <source>
        <dbReference type="RuleBase" id="RU003832"/>
    </source>
</evidence>
<feature type="compositionally biased region" description="Polar residues" evidence="12">
    <location>
        <begin position="89"/>
        <end position="99"/>
    </location>
</feature>
<comment type="caution">
    <text evidence="15">The sequence shown here is derived from an EMBL/GenBank/DDBJ whole genome shotgun (WGS) entry which is preliminary data.</text>
</comment>
<reference evidence="15 16" key="1">
    <citation type="submission" date="2024-02" db="EMBL/GenBank/DDBJ databases">
        <authorList>
            <person name="Daric V."/>
            <person name="Darras S."/>
        </authorList>
    </citation>
    <scope>NUCLEOTIDE SEQUENCE [LARGE SCALE GENOMIC DNA]</scope>
</reference>
<evidence type="ECO:0000313" key="16">
    <source>
        <dbReference type="Proteomes" id="UP001642483"/>
    </source>
</evidence>
<feature type="domain" description="Fucosyltransferase N-terminal" evidence="14">
    <location>
        <begin position="153"/>
        <end position="257"/>
    </location>
</feature>
<dbReference type="EC" id="2.4.1.-" evidence="11"/>
<dbReference type="InterPro" id="IPR055270">
    <property type="entry name" value="Glyco_tran_10_C"/>
</dbReference>
<evidence type="ECO:0000259" key="14">
    <source>
        <dbReference type="Pfam" id="PF17039"/>
    </source>
</evidence>
<feature type="domain" description="Fucosyltransferase C-terminal" evidence="13">
    <location>
        <begin position="280"/>
        <end position="471"/>
    </location>
</feature>
<dbReference type="InterPro" id="IPR001503">
    <property type="entry name" value="Glyco_trans_10"/>
</dbReference>
<evidence type="ECO:0000256" key="4">
    <source>
        <dbReference type="ARBA" id="ARBA00022676"/>
    </source>
</evidence>
<keyword evidence="8 11" id="KW-1133">Transmembrane helix</keyword>
<dbReference type="Proteomes" id="UP001642483">
    <property type="component" value="Unassembled WGS sequence"/>
</dbReference>
<keyword evidence="10" id="KW-0325">Glycoprotein</keyword>
<name>A0ABP0GLW0_CLALP</name>
<dbReference type="SUPFAM" id="SSF53756">
    <property type="entry name" value="UDP-Glycosyltransferase/glycogen phosphorylase"/>
    <property type="match status" value="1"/>
</dbReference>
<evidence type="ECO:0000256" key="1">
    <source>
        <dbReference type="ARBA" id="ARBA00004167"/>
    </source>
</evidence>